<comment type="subcellular location">
    <subcellularLocation>
        <location evidence="1">Cell envelope</location>
    </subcellularLocation>
</comment>
<dbReference type="AlphaFoldDB" id="A0A484F8V8"/>
<dbReference type="InterPro" id="IPR042229">
    <property type="entry name" value="Listeria/Bacterioides_rpt_sf"/>
</dbReference>
<dbReference type="EMBL" id="SNYS01000004">
    <property type="protein sequence ID" value="TDQ72041.1"/>
    <property type="molecule type" value="Genomic_DNA"/>
</dbReference>
<evidence type="ECO:0000313" key="3">
    <source>
        <dbReference type="Proteomes" id="UP000294855"/>
    </source>
</evidence>
<proteinExistence type="predicted"/>
<organism evidence="2 3">
    <name type="scientific">Methanimicrococcus blatticola</name>
    <dbReference type="NCBI Taxonomy" id="91560"/>
    <lineage>
        <taxon>Archaea</taxon>
        <taxon>Methanobacteriati</taxon>
        <taxon>Methanobacteriota</taxon>
        <taxon>Stenosarchaea group</taxon>
        <taxon>Methanomicrobia</taxon>
        <taxon>Methanosarcinales</taxon>
        <taxon>Methanosarcinaceae</taxon>
        <taxon>Methanimicrococcus</taxon>
    </lineage>
</organism>
<evidence type="ECO:0000256" key="1">
    <source>
        <dbReference type="ARBA" id="ARBA00004196"/>
    </source>
</evidence>
<dbReference type="RefSeq" id="WP_166627325.1">
    <property type="nucleotide sequence ID" value="NZ_SNYS01000004.1"/>
</dbReference>
<dbReference type="Gene3D" id="2.60.40.4270">
    <property type="entry name" value="Listeria-Bacteroides repeat domain"/>
    <property type="match status" value="3"/>
</dbReference>
<feature type="non-terminal residue" evidence="2">
    <location>
        <position position="263"/>
    </location>
</feature>
<feature type="non-terminal residue" evidence="2">
    <location>
        <position position="1"/>
    </location>
</feature>
<gene>
    <name evidence="2" type="ORF">C7391_0010</name>
</gene>
<dbReference type="InterPro" id="IPR013378">
    <property type="entry name" value="InlB-like_B-rpt"/>
</dbReference>
<sequence>KANGGTGIDYTVSVIPGDEHIIVTNGTANMSKYGFVFENWTENADGSGTVYTAGENVTLTDNMTVYAKWKHDETTYYNVTYKTNGGTGTDYTVSVIPGDEHTIVTNGTANMSKYGFVFENWTENADGSGTVYTAGETVTPTDNMTVYAKWKHDDTTYYNVTYKANSGTGTDYTVSVIPGDEHTIVTNGTANMSKYGFVFENWTENADGSGTGYTAGENVTLTDNMTVYAKWKHDETTYYNVTYKTNGGTGTDYTVSVIPGDEH</sequence>
<name>A0A484F8V8_9EURY</name>
<dbReference type="Proteomes" id="UP000294855">
    <property type="component" value="Unassembled WGS sequence"/>
</dbReference>
<dbReference type="Pfam" id="PF09479">
    <property type="entry name" value="Flg_new"/>
    <property type="match status" value="3"/>
</dbReference>
<accession>A0A484F8V8</accession>
<keyword evidence="3" id="KW-1185">Reference proteome</keyword>
<protein>
    <submittedName>
        <fullName evidence="2">Putative repeat protein (TIGR02543 family)</fullName>
    </submittedName>
</protein>
<dbReference type="OrthoDB" id="54164at2157"/>
<comment type="caution">
    <text evidence="2">The sequence shown here is derived from an EMBL/GenBank/DDBJ whole genome shotgun (WGS) entry which is preliminary data.</text>
</comment>
<evidence type="ECO:0000313" key="2">
    <source>
        <dbReference type="EMBL" id="TDQ72041.1"/>
    </source>
</evidence>
<reference evidence="2 3" key="1">
    <citation type="submission" date="2019-03" db="EMBL/GenBank/DDBJ databases">
        <title>Genomic Encyclopedia of Type Strains, Phase IV (KMG-IV): sequencing the most valuable type-strain genomes for metagenomic binning, comparative biology and taxonomic classification.</title>
        <authorList>
            <person name="Goeker M."/>
        </authorList>
    </citation>
    <scope>NUCLEOTIDE SEQUENCE [LARGE SCALE GENOMIC DNA]</scope>
    <source>
        <strain evidence="2 3">DSM 13328</strain>
    </source>
</reference>